<dbReference type="VEuPathDB" id="FungiDB:LCOR_12005.1"/>
<dbReference type="Proteomes" id="UP000027586">
    <property type="component" value="Unassembled WGS sequence"/>
</dbReference>
<dbReference type="OrthoDB" id="10410389at2759"/>
<dbReference type="AlphaFoldDB" id="A0A068SGT1"/>
<evidence type="ECO:0000313" key="2">
    <source>
        <dbReference type="Proteomes" id="UP000027586"/>
    </source>
</evidence>
<evidence type="ECO:0000313" key="1">
    <source>
        <dbReference type="EMBL" id="CDH61225.1"/>
    </source>
</evidence>
<protein>
    <submittedName>
        <fullName evidence="1">Uncharacterized protein</fullName>
    </submittedName>
</protein>
<accession>A0A068SGT1</accession>
<proteinExistence type="predicted"/>
<dbReference type="EMBL" id="CBTN010000158">
    <property type="protein sequence ID" value="CDH61225.1"/>
    <property type="molecule type" value="Genomic_DNA"/>
</dbReference>
<sequence length="140" mass="15654">MHVNCSATSNSIHIVGGISIFISSSGASRYRQFGGHPEMTVSYRLITSAARSNLYIFGVSKRSISWWFGLLAIHLMDLYNSTCLMDGPCHEQAMRASVNIFSDTEVNASLQDGRQFFDGYPATHVYYRWIISATSNTQQQ</sequence>
<name>A0A068SGT1_9FUNG</name>
<gene>
    <name evidence="1" type="ORF">LCOR_12005.1</name>
</gene>
<organism evidence="1 2">
    <name type="scientific">Lichtheimia corymbifera JMRC:FSU:9682</name>
    <dbReference type="NCBI Taxonomy" id="1263082"/>
    <lineage>
        <taxon>Eukaryota</taxon>
        <taxon>Fungi</taxon>
        <taxon>Fungi incertae sedis</taxon>
        <taxon>Mucoromycota</taxon>
        <taxon>Mucoromycotina</taxon>
        <taxon>Mucoromycetes</taxon>
        <taxon>Mucorales</taxon>
        <taxon>Lichtheimiaceae</taxon>
        <taxon>Lichtheimia</taxon>
    </lineage>
</organism>
<keyword evidence="2" id="KW-1185">Reference proteome</keyword>
<reference evidence="1" key="1">
    <citation type="submission" date="2013-08" db="EMBL/GenBank/DDBJ databases">
        <title>Gene expansion shapes genome architecture in the human pathogen Lichtheimia corymbifera: an evolutionary genomics analysis in the ancient terrestrial Mucorales (Mucoromycotina).</title>
        <authorList>
            <person name="Schwartze V.U."/>
            <person name="Winter S."/>
            <person name="Shelest E."/>
            <person name="Marcet-Houben M."/>
            <person name="Horn F."/>
            <person name="Wehner S."/>
            <person name="Hoffmann K."/>
            <person name="Riege K."/>
            <person name="Sammeth M."/>
            <person name="Nowrousian M."/>
            <person name="Valiante V."/>
            <person name="Linde J."/>
            <person name="Jacobsen I.D."/>
            <person name="Marz M."/>
            <person name="Brakhage A.A."/>
            <person name="Gabaldon T."/>
            <person name="Bocker S."/>
            <person name="Voigt K."/>
        </authorList>
    </citation>
    <scope>NUCLEOTIDE SEQUENCE [LARGE SCALE GENOMIC DNA]</scope>
    <source>
        <strain evidence="1">FSU 9682</strain>
    </source>
</reference>
<comment type="caution">
    <text evidence="1">The sequence shown here is derived from an EMBL/GenBank/DDBJ whole genome shotgun (WGS) entry which is preliminary data.</text>
</comment>